<dbReference type="SUPFAM" id="SSF54980">
    <property type="entry name" value="EF-G C-terminal domain-like"/>
    <property type="match status" value="2"/>
</dbReference>
<dbReference type="InterPro" id="IPR009000">
    <property type="entry name" value="Transl_B-barrel_sf"/>
</dbReference>
<dbReference type="PANTHER" id="PTHR42908:SF3">
    <property type="entry name" value="ELONGATION FACTOR-LIKE GTPASE 1"/>
    <property type="match status" value="1"/>
</dbReference>
<dbReference type="NCBIfam" id="TIGR00231">
    <property type="entry name" value="small_GTP"/>
    <property type="match status" value="1"/>
</dbReference>
<dbReference type="Gene3D" id="3.30.70.240">
    <property type="match status" value="1"/>
</dbReference>
<dbReference type="FunFam" id="3.30.70.240:FF:000006">
    <property type="entry name" value="Elongation factor like GTPase 1"/>
    <property type="match status" value="1"/>
</dbReference>
<comment type="catalytic activity">
    <reaction evidence="7">
        <text>GTP + H2O = GDP + phosphate + H(+)</text>
        <dbReference type="Rhea" id="RHEA:19669"/>
        <dbReference type="ChEBI" id="CHEBI:15377"/>
        <dbReference type="ChEBI" id="CHEBI:15378"/>
        <dbReference type="ChEBI" id="CHEBI:37565"/>
        <dbReference type="ChEBI" id="CHEBI:43474"/>
        <dbReference type="ChEBI" id="CHEBI:58189"/>
    </reaction>
</comment>
<evidence type="ECO:0000256" key="9">
    <source>
        <dbReference type="ARBA" id="ARBA00081809"/>
    </source>
</evidence>
<dbReference type="InterPro" id="IPR020568">
    <property type="entry name" value="Ribosomal_Su5_D2-typ_SF"/>
</dbReference>
<evidence type="ECO:0000256" key="10">
    <source>
        <dbReference type="SAM" id="MobiDB-lite"/>
    </source>
</evidence>
<feature type="region of interest" description="Disordered" evidence="10">
    <location>
        <begin position="423"/>
        <end position="444"/>
    </location>
</feature>
<dbReference type="PROSITE" id="PS51722">
    <property type="entry name" value="G_TR_2"/>
    <property type="match status" value="1"/>
</dbReference>
<dbReference type="FunFam" id="3.40.50.300:FF:000746">
    <property type="entry name" value="Ribosome assembly protein 1"/>
    <property type="match status" value="1"/>
</dbReference>
<dbReference type="CDD" id="cd01885">
    <property type="entry name" value="EF2"/>
    <property type="match status" value="1"/>
</dbReference>
<dbReference type="FunFam" id="3.30.70.870:FF:000002">
    <property type="entry name" value="Translation elongation factor 2"/>
    <property type="match status" value="1"/>
</dbReference>
<evidence type="ECO:0000256" key="2">
    <source>
        <dbReference type="ARBA" id="ARBA00022490"/>
    </source>
</evidence>
<dbReference type="OrthoDB" id="364892at2759"/>
<dbReference type="Gene3D" id="2.40.30.10">
    <property type="entry name" value="Translation factors"/>
    <property type="match status" value="1"/>
</dbReference>
<gene>
    <name evidence="12" type="ORF">BDV98DRAFT_536566</name>
</gene>
<sequence length="1017" mass="111735">MTTRNVTILGHVDHGKTTLTDSLLASNNIISAKMAGKLRFLDSREDEQERGITMQSSAISLKFQLGKADKRKTYTVNVVDTPGHVDFSSEVSTASRLCDGALVLVDVVEGVCTQTITVLRQAWRDQLKPILIINKLDRLITELKLTPLEAYTHLARLIEQVNAVMGSFFAGQRMEDDWRRREVQQAALETLKQDTSGDFAAGASVEDEEADDEAIYFSPDRGNVIFASAIDGWAFRVDTFAQLYSAKLGMKEATLQRVLWGDFFLDSKTKKVTTRKSARGKQLKPLFVQFVLENIWAVYDSAYLNPNPDRISKIVSAINLKILPRDLKTKDSRHLLLTILSQWLPITSAIVQSVIDIVPSPAVVQATRIPRMLYPDIIDETSVKPKNKLERDMFSANTGPSSSICAYVSKMFAVSERDLPRSKQAQVQAQAATENGQEGTDAAGQSRNGQIILGFARLYSGTLKCGIRLQCVLPKYNSAVEPTHPVNRAHIVEISVDGLYTMMGKDLVEVDTVEAGSIFAISGLEGKVGRSATLCALSGEGVQADAAERSSDDIINLGGVRQIAAPIVRVALEPTKSADMPQLLRGLQLLGQSDPCVQVFQQSSGEHVILTAGELHLERCLRDLNERFAQIEINASKPIVAFRETMVELPDGKVPASIEATASQDCVKIQVQAKPLPFSIADLLSQYSIALIQELARKRVSTGVVGAEGEAVLDSAEAQVALEDVEETSDVVWEKLVQECQAAGGEIAESINYTWAVGRGDKGCGGCLLIDARKERSPKLHRKRMEEQLGGARTEGPAPGQAFDFDSHIESGFHLAVQQGPLCAEPAHAIAYFVVDVNVSAERVKQEQEEGRMPQVASAVITSMKEGCHSALLSWSPRLMLAMYTCDIQVSMDVLGKVYGVVAKRHGQILAEEIKEGTSFFDIKATLPVIESFGFADEIRKRTSGSASPQLIFNGFEMLDENPFWVPTTVEELEDLGDKADRANLAKKYMDDVRERKGLFVDRKVIEFAEKQRTLKK</sequence>
<dbReference type="SUPFAM" id="SSF54211">
    <property type="entry name" value="Ribosomal protein S5 domain 2-like"/>
    <property type="match status" value="1"/>
</dbReference>
<dbReference type="SUPFAM" id="SSF50447">
    <property type="entry name" value="Translation proteins"/>
    <property type="match status" value="1"/>
</dbReference>
<name>A0A5C3Q4S6_9AGAR</name>
<dbReference type="GO" id="GO:0043022">
    <property type="term" value="F:ribosome binding"/>
    <property type="evidence" value="ECO:0007669"/>
    <property type="project" value="TreeGrafter"/>
</dbReference>
<dbReference type="InterPro" id="IPR000795">
    <property type="entry name" value="T_Tr_GTP-bd_dom"/>
</dbReference>
<evidence type="ECO:0000313" key="13">
    <source>
        <dbReference type="Proteomes" id="UP000305067"/>
    </source>
</evidence>
<dbReference type="SUPFAM" id="SSF52540">
    <property type="entry name" value="P-loop containing nucleoside triphosphate hydrolases"/>
    <property type="match status" value="1"/>
</dbReference>
<keyword evidence="12" id="KW-0251">Elongation factor</keyword>
<dbReference type="GO" id="GO:0005829">
    <property type="term" value="C:cytosol"/>
    <property type="evidence" value="ECO:0007669"/>
    <property type="project" value="TreeGrafter"/>
</dbReference>
<protein>
    <recommendedName>
        <fullName evidence="8">Ribosome assembly protein 1</fullName>
    </recommendedName>
    <alternativeName>
        <fullName evidence="9">Elongation factor-like 1</fullName>
    </alternativeName>
</protein>
<accession>A0A5C3Q4S6</accession>
<dbReference type="Pfam" id="PF14492">
    <property type="entry name" value="EFG_III"/>
    <property type="match status" value="1"/>
</dbReference>
<dbReference type="CDD" id="cd04096">
    <property type="entry name" value="eEF2_snRNP_like_C"/>
    <property type="match status" value="1"/>
</dbReference>
<dbReference type="AlphaFoldDB" id="A0A5C3Q4S6"/>
<dbReference type="GO" id="GO:0003746">
    <property type="term" value="F:translation elongation factor activity"/>
    <property type="evidence" value="ECO:0007669"/>
    <property type="project" value="UniProtKB-KW"/>
</dbReference>
<keyword evidence="3" id="KW-0690">Ribosome biogenesis</keyword>
<evidence type="ECO:0000313" key="12">
    <source>
        <dbReference type="EMBL" id="TFK96526.1"/>
    </source>
</evidence>
<dbReference type="EMBL" id="ML178859">
    <property type="protein sequence ID" value="TFK96526.1"/>
    <property type="molecule type" value="Genomic_DNA"/>
</dbReference>
<dbReference type="SMART" id="SM00838">
    <property type="entry name" value="EFG_C"/>
    <property type="match status" value="1"/>
</dbReference>
<evidence type="ECO:0000259" key="11">
    <source>
        <dbReference type="PROSITE" id="PS51722"/>
    </source>
</evidence>
<dbReference type="PRINTS" id="PR00315">
    <property type="entry name" value="ELONGATNFCT"/>
</dbReference>
<dbReference type="Proteomes" id="UP000305067">
    <property type="component" value="Unassembled WGS sequence"/>
</dbReference>
<dbReference type="InterPro" id="IPR014721">
    <property type="entry name" value="Ribsml_uS5_D2-typ_fold_subgr"/>
</dbReference>
<dbReference type="Pfam" id="PF00009">
    <property type="entry name" value="GTP_EFTU"/>
    <property type="match status" value="1"/>
</dbReference>
<dbReference type="FunFam" id="3.90.1430.10:FF:000002">
    <property type="entry name" value="Elongation factor like GTPase 1"/>
    <property type="match status" value="1"/>
</dbReference>
<dbReference type="PANTHER" id="PTHR42908">
    <property type="entry name" value="TRANSLATION ELONGATION FACTOR-RELATED"/>
    <property type="match status" value="1"/>
</dbReference>
<proteinExistence type="predicted"/>
<comment type="subcellular location">
    <subcellularLocation>
        <location evidence="1">Cytoplasm</location>
    </subcellularLocation>
</comment>
<evidence type="ECO:0000256" key="1">
    <source>
        <dbReference type="ARBA" id="ARBA00004496"/>
    </source>
</evidence>
<dbReference type="Gene3D" id="3.30.230.10">
    <property type="match status" value="1"/>
</dbReference>
<dbReference type="Pfam" id="PF00679">
    <property type="entry name" value="EFG_C"/>
    <property type="match status" value="1"/>
</dbReference>
<dbReference type="InterPro" id="IPR005225">
    <property type="entry name" value="Small_GTP-bd"/>
</dbReference>
<evidence type="ECO:0000256" key="6">
    <source>
        <dbReference type="ARBA" id="ARBA00023134"/>
    </source>
</evidence>
<dbReference type="InterPro" id="IPR027417">
    <property type="entry name" value="P-loop_NTPase"/>
</dbReference>
<keyword evidence="4" id="KW-0547">Nucleotide-binding</keyword>
<dbReference type="STRING" id="1884261.A0A5C3Q4S6"/>
<organism evidence="12 13">
    <name type="scientific">Pterulicium gracile</name>
    <dbReference type="NCBI Taxonomy" id="1884261"/>
    <lineage>
        <taxon>Eukaryota</taxon>
        <taxon>Fungi</taxon>
        <taxon>Dikarya</taxon>
        <taxon>Basidiomycota</taxon>
        <taxon>Agaricomycotina</taxon>
        <taxon>Agaricomycetes</taxon>
        <taxon>Agaricomycetidae</taxon>
        <taxon>Agaricales</taxon>
        <taxon>Pleurotineae</taxon>
        <taxon>Pterulaceae</taxon>
        <taxon>Pterulicium</taxon>
    </lineage>
</organism>
<keyword evidence="13" id="KW-1185">Reference proteome</keyword>
<dbReference type="InterPro" id="IPR000640">
    <property type="entry name" value="EFG_V-like"/>
</dbReference>
<dbReference type="GO" id="GO:1990904">
    <property type="term" value="C:ribonucleoprotein complex"/>
    <property type="evidence" value="ECO:0007669"/>
    <property type="project" value="TreeGrafter"/>
</dbReference>
<keyword evidence="2" id="KW-0963">Cytoplasm</keyword>
<evidence type="ECO:0000256" key="5">
    <source>
        <dbReference type="ARBA" id="ARBA00022801"/>
    </source>
</evidence>
<evidence type="ECO:0000256" key="4">
    <source>
        <dbReference type="ARBA" id="ARBA00022741"/>
    </source>
</evidence>
<reference evidence="12 13" key="1">
    <citation type="journal article" date="2019" name="Nat. Ecol. Evol.">
        <title>Megaphylogeny resolves global patterns of mushroom evolution.</title>
        <authorList>
            <person name="Varga T."/>
            <person name="Krizsan K."/>
            <person name="Foldi C."/>
            <person name="Dima B."/>
            <person name="Sanchez-Garcia M."/>
            <person name="Sanchez-Ramirez S."/>
            <person name="Szollosi G.J."/>
            <person name="Szarkandi J.G."/>
            <person name="Papp V."/>
            <person name="Albert L."/>
            <person name="Andreopoulos W."/>
            <person name="Angelini C."/>
            <person name="Antonin V."/>
            <person name="Barry K.W."/>
            <person name="Bougher N.L."/>
            <person name="Buchanan P."/>
            <person name="Buyck B."/>
            <person name="Bense V."/>
            <person name="Catcheside P."/>
            <person name="Chovatia M."/>
            <person name="Cooper J."/>
            <person name="Damon W."/>
            <person name="Desjardin D."/>
            <person name="Finy P."/>
            <person name="Geml J."/>
            <person name="Haridas S."/>
            <person name="Hughes K."/>
            <person name="Justo A."/>
            <person name="Karasinski D."/>
            <person name="Kautmanova I."/>
            <person name="Kiss B."/>
            <person name="Kocsube S."/>
            <person name="Kotiranta H."/>
            <person name="LaButti K.M."/>
            <person name="Lechner B.E."/>
            <person name="Liimatainen K."/>
            <person name="Lipzen A."/>
            <person name="Lukacs Z."/>
            <person name="Mihaltcheva S."/>
            <person name="Morgado L.N."/>
            <person name="Niskanen T."/>
            <person name="Noordeloos M.E."/>
            <person name="Ohm R.A."/>
            <person name="Ortiz-Santana B."/>
            <person name="Ovrebo C."/>
            <person name="Racz N."/>
            <person name="Riley R."/>
            <person name="Savchenko A."/>
            <person name="Shiryaev A."/>
            <person name="Soop K."/>
            <person name="Spirin V."/>
            <person name="Szebenyi C."/>
            <person name="Tomsovsky M."/>
            <person name="Tulloss R.E."/>
            <person name="Uehling J."/>
            <person name="Grigoriev I.V."/>
            <person name="Vagvolgyi C."/>
            <person name="Papp T."/>
            <person name="Martin F.M."/>
            <person name="Miettinen O."/>
            <person name="Hibbett D.S."/>
            <person name="Nagy L.G."/>
        </authorList>
    </citation>
    <scope>NUCLEOTIDE SEQUENCE [LARGE SCALE GENOMIC DNA]</scope>
    <source>
        <strain evidence="12 13">CBS 309.79</strain>
    </source>
</reference>
<keyword evidence="12" id="KW-0648">Protein biosynthesis</keyword>
<keyword evidence="5" id="KW-0378">Hydrolase</keyword>
<dbReference type="Gene3D" id="3.40.50.300">
    <property type="entry name" value="P-loop containing nucleotide triphosphate hydrolases"/>
    <property type="match status" value="1"/>
</dbReference>
<dbReference type="GO" id="GO:0005525">
    <property type="term" value="F:GTP binding"/>
    <property type="evidence" value="ECO:0007669"/>
    <property type="project" value="UniProtKB-KW"/>
</dbReference>
<evidence type="ECO:0000256" key="3">
    <source>
        <dbReference type="ARBA" id="ARBA00022517"/>
    </source>
</evidence>
<dbReference type="GO" id="GO:0042256">
    <property type="term" value="P:cytosolic ribosome assembly"/>
    <property type="evidence" value="ECO:0007669"/>
    <property type="project" value="UniProtKB-ARBA"/>
</dbReference>
<feature type="domain" description="Tr-type G" evidence="11">
    <location>
        <begin position="1"/>
        <end position="256"/>
    </location>
</feature>
<evidence type="ECO:0000256" key="8">
    <source>
        <dbReference type="ARBA" id="ARBA00068031"/>
    </source>
</evidence>
<dbReference type="GO" id="GO:0003924">
    <property type="term" value="F:GTPase activity"/>
    <property type="evidence" value="ECO:0007669"/>
    <property type="project" value="InterPro"/>
</dbReference>
<evidence type="ECO:0000256" key="7">
    <source>
        <dbReference type="ARBA" id="ARBA00048548"/>
    </source>
</evidence>
<dbReference type="Gene3D" id="3.30.70.870">
    <property type="entry name" value="Elongation Factor G (Translational Gtpase), domain 3"/>
    <property type="match status" value="1"/>
</dbReference>
<dbReference type="InterPro" id="IPR041095">
    <property type="entry name" value="EFG_II"/>
</dbReference>
<dbReference type="Gene3D" id="3.90.1430.10">
    <property type="entry name" value="Yeast translation eEF2 (G' domain)"/>
    <property type="match status" value="1"/>
</dbReference>
<dbReference type="InterPro" id="IPR035647">
    <property type="entry name" value="EFG_III/V"/>
</dbReference>
<keyword evidence="6" id="KW-0342">GTP-binding</keyword>